<accession>A0A197JDF6</accession>
<dbReference type="Proteomes" id="UP000078512">
    <property type="component" value="Unassembled WGS sequence"/>
</dbReference>
<feature type="region of interest" description="Disordered" evidence="1">
    <location>
        <begin position="254"/>
        <end position="279"/>
    </location>
</feature>
<reference evidence="2 3" key="1">
    <citation type="submission" date="2016-05" db="EMBL/GenBank/DDBJ databases">
        <title>Genome sequencing reveals origins of a unique bacterial endosymbiosis in the earliest lineages of terrestrial Fungi.</title>
        <authorList>
            <consortium name="DOE Joint Genome Institute"/>
            <person name="Uehling J."/>
            <person name="Gryganskyi A."/>
            <person name="Hameed K."/>
            <person name="Tschaplinski T."/>
            <person name="Misztal P."/>
            <person name="Wu S."/>
            <person name="Desiro A."/>
            <person name="Vande Pol N."/>
            <person name="Du Z.-Y."/>
            <person name="Zienkiewicz A."/>
            <person name="Zienkiewicz K."/>
            <person name="Morin E."/>
            <person name="Tisserant E."/>
            <person name="Splivallo R."/>
            <person name="Hainaut M."/>
            <person name="Henrissat B."/>
            <person name="Ohm R."/>
            <person name="Kuo A."/>
            <person name="Yan J."/>
            <person name="Lipzen A."/>
            <person name="Nolan M."/>
            <person name="Labutti K."/>
            <person name="Barry K."/>
            <person name="Goldstein A."/>
            <person name="Labbe J."/>
            <person name="Schadt C."/>
            <person name="Tuskan G."/>
            <person name="Grigoriev I."/>
            <person name="Martin F."/>
            <person name="Vilgalys R."/>
            <person name="Bonito G."/>
        </authorList>
    </citation>
    <scope>NUCLEOTIDE SEQUENCE [LARGE SCALE GENOMIC DNA]</scope>
    <source>
        <strain evidence="2 3">AG-77</strain>
    </source>
</reference>
<dbReference type="OrthoDB" id="2447345at2759"/>
<proteinExistence type="predicted"/>
<feature type="compositionally biased region" description="Low complexity" evidence="1">
    <location>
        <begin position="137"/>
        <end position="181"/>
    </location>
</feature>
<feature type="compositionally biased region" description="Low complexity" evidence="1">
    <location>
        <begin position="373"/>
        <end position="386"/>
    </location>
</feature>
<feature type="compositionally biased region" description="Low complexity" evidence="1">
    <location>
        <begin position="436"/>
        <end position="447"/>
    </location>
</feature>
<feature type="compositionally biased region" description="Low complexity" evidence="1">
    <location>
        <begin position="508"/>
        <end position="527"/>
    </location>
</feature>
<feature type="compositionally biased region" description="Low complexity" evidence="1">
    <location>
        <begin position="536"/>
        <end position="554"/>
    </location>
</feature>
<feature type="region of interest" description="Disordered" evidence="1">
    <location>
        <begin position="135"/>
        <end position="191"/>
    </location>
</feature>
<dbReference type="EMBL" id="KV442128">
    <property type="protein sequence ID" value="OAQ23162.1"/>
    <property type="molecule type" value="Genomic_DNA"/>
</dbReference>
<gene>
    <name evidence="2" type="ORF">K457DRAFT_36748</name>
</gene>
<protein>
    <submittedName>
        <fullName evidence="2">Uncharacterized protein</fullName>
    </submittedName>
</protein>
<dbReference type="STRING" id="1314771.A0A197JDF6"/>
<organism evidence="2 3">
    <name type="scientific">Linnemannia elongata AG-77</name>
    <dbReference type="NCBI Taxonomy" id="1314771"/>
    <lineage>
        <taxon>Eukaryota</taxon>
        <taxon>Fungi</taxon>
        <taxon>Fungi incertae sedis</taxon>
        <taxon>Mucoromycota</taxon>
        <taxon>Mortierellomycotina</taxon>
        <taxon>Mortierellomycetes</taxon>
        <taxon>Mortierellales</taxon>
        <taxon>Mortierellaceae</taxon>
        <taxon>Linnemannia</taxon>
    </lineage>
</organism>
<evidence type="ECO:0000256" key="1">
    <source>
        <dbReference type="SAM" id="MobiDB-lite"/>
    </source>
</evidence>
<evidence type="ECO:0000313" key="3">
    <source>
        <dbReference type="Proteomes" id="UP000078512"/>
    </source>
</evidence>
<feature type="region of interest" description="Disordered" evidence="1">
    <location>
        <begin position="436"/>
        <end position="467"/>
    </location>
</feature>
<feature type="region of interest" description="Disordered" evidence="1">
    <location>
        <begin position="888"/>
        <end position="933"/>
    </location>
</feature>
<feature type="region of interest" description="Disordered" evidence="1">
    <location>
        <begin position="77"/>
        <end position="101"/>
    </location>
</feature>
<feature type="region of interest" description="Disordered" evidence="1">
    <location>
        <begin position="622"/>
        <end position="700"/>
    </location>
</feature>
<feature type="compositionally biased region" description="Low complexity" evidence="1">
    <location>
        <begin position="641"/>
        <end position="670"/>
    </location>
</feature>
<feature type="compositionally biased region" description="Polar residues" evidence="1">
    <location>
        <begin position="448"/>
        <end position="459"/>
    </location>
</feature>
<feature type="compositionally biased region" description="Basic and acidic residues" evidence="1">
    <location>
        <begin position="915"/>
        <end position="929"/>
    </location>
</feature>
<feature type="compositionally biased region" description="Low complexity" evidence="1">
    <location>
        <begin position="888"/>
        <end position="910"/>
    </location>
</feature>
<feature type="region of interest" description="Disordered" evidence="1">
    <location>
        <begin position="481"/>
        <end position="566"/>
    </location>
</feature>
<evidence type="ECO:0000313" key="2">
    <source>
        <dbReference type="EMBL" id="OAQ23162.1"/>
    </source>
</evidence>
<keyword evidence="3" id="KW-1185">Reference proteome</keyword>
<name>A0A197JDF6_9FUNG</name>
<dbReference type="AlphaFoldDB" id="A0A197JDF6"/>
<feature type="region of interest" description="Disordered" evidence="1">
    <location>
        <begin position="366"/>
        <end position="386"/>
    </location>
</feature>
<sequence length="984" mass="105407">MSKNPYFAHLPTWRNRQDLAYAIDSLPTILETLTASSPLLATYSYPSTSSPSFSSSSHSSTFSSPCSSYSSPSVNPTSASPCSSSAPSYPSPPSSTTSSYATSSASACSLSPAKSKASAFKERIVLDLAQECHRSLSRSPSPSTTTSTSNTPNTPSRRVSASIQLSQQQPQQQQLQQYQDQTNRTGPSPYYPLQFSTRAKAMAYLIEILQSLQKEPCGCDLVKGCYCGQDGIEDHEGRSPCYVCGEWYLDRRESSRNGESGGGYERDVEGMRGGGSAQRQGKAWHEQGSLRHHVAEAKVKKWLDSVWKPPLTPATTPEQENVRRFGLRSQENLRQCIDHPQHQHQQHHVRMEPGRPWTVHDIEIEARAKSRSRNNSTSSTNSLSFMASPTSSTYYYPPTASVSPLYSTSSYSSASPQQDLSGPAYGYASGSGSWHFNTSSASPSSSSKPVQATPPSQRTGPVFFAPQPAPVESRVFSSFGIDNQPQQGYQARVRTMSCSDAPPPSGGKPPSFAGSSSSASLRSSTPPVIRSHNMQTGHINSIHSTSTSTNSNGSCRSKPVRASTANSTFAIPQEILDPNYKSPTFRIKSWNPASSAPSTNHSPAASSFTPIASRLAFAKESASADCKQEKKKKQTLDGWTSSPTQSAPSATPLPSSLSSSVQESVLKSSKMNCSDQEDRLVFSSPDAGGQQGNTREDLSPISKAFPIPTSTPTPPPAVSESGAGLEAEVEVKKSAPFQLNFTSSRFRAAVQAKASLDNHKSVRRESVQKSAAFPNDNEDEEIHILSRPIPQLAATVENVRYRKKASISVVEVVIVTEQVVMRDSDKAAIAGRKEHLEPTTTDTLAQFKTTSTQPVSSRTLSIQKSAPLSPSILPTSTNASAASVKTFSSSSSSAASTSTSTSAPANISTSQLCSREPKSPKKEIEKNASDFHQTTSWSSLQKLMRTVAESATAAGPSSPMATANLVLGQSTSMLHVDASFSLAS</sequence>